<accession>A0A9N9JBD2</accession>
<dbReference type="AlphaFoldDB" id="A0A9N9JBD2"/>
<dbReference type="OrthoDB" id="2387273at2759"/>
<gene>
    <name evidence="1" type="ORF">FCALED_LOCUS17633</name>
</gene>
<keyword evidence="2" id="KW-1185">Reference proteome</keyword>
<evidence type="ECO:0000313" key="1">
    <source>
        <dbReference type="EMBL" id="CAG8772666.1"/>
    </source>
</evidence>
<dbReference type="EMBL" id="CAJVPQ010028246">
    <property type="protein sequence ID" value="CAG8772666.1"/>
    <property type="molecule type" value="Genomic_DNA"/>
</dbReference>
<comment type="caution">
    <text evidence="1">The sequence shown here is derived from an EMBL/GenBank/DDBJ whole genome shotgun (WGS) entry which is preliminary data.</text>
</comment>
<feature type="non-terminal residue" evidence="1">
    <location>
        <position position="113"/>
    </location>
</feature>
<feature type="non-terminal residue" evidence="1">
    <location>
        <position position="1"/>
    </location>
</feature>
<protein>
    <submittedName>
        <fullName evidence="1">14273_t:CDS:1</fullName>
    </submittedName>
</protein>
<organism evidence="1 2">
    <name type="scientific">Funneliformis caledonium</name>
    <dbReference type="NCBI Taxonomy" id="1117310"/>
    <lineage>
        <taxon>Eukaryota</taxon>
        <taxon>Fungi</taxon>
        <taxon>Fungi incertae sedis</taxon>
        <taxon>Mucoromycota</taxon>
        <taxon>Glomeromycotina</taxon>
        <taxon>Glomeromycetes</taxon>
        <taxon>Glomerales</taxon>
        <taxon>Glomeraceae</taxon>
        <taxon>Funneliformis</taxon>
    </lineage>
</organism>
<reference evidence="1" key="1">
    <citation type="submission" date="2021-06" db="EMBL/GenBank/DDBJ databases">
        <authorList>
            <person name="Kallberg Y."/>
            <person name="Tangrot J."/>
            <person name="Rosling A."/>
        </authorList>
    </citation>
    <scope>NUCLEOTIDE SEQUENCE</scope>
    <source>
        <strain evidence="1">UK204</strain>
    </source>
</reference>
<sequence length="113" mass="13124">TLKETVDSRCLLTGYNANIIPLPDSCNHCYKKLDEGKVLICGYSYHFKCYQIIEYGCQHCEEYYKRKIYSNVNSFLDRLEKGPNILTSDEQDATLIEEKNKAVEEVEANRSQE</sequence>
<name>A0A9N9JBD2_9GLOM</name>
<dbReference type="Proteomes" id="UP000789570">
    <property type="component" value="Unassembled WGS sequence"/>
</dbReference>
<evidence type="ECO:0000313" key="2">
    <source>
        <dbReference type="Proteomes" id="UP000789570"/>
    </source>
</evidence>
<proteinExistence type="predicted"/>